<keyword evidence="5" id="KW-0472">Membrane</keyword>
<sequence>MKFNLKQKLYFMLISILAVIVIFSLWLMYSINYFGKKNEYLFSQIVSSYTSISEIQNKINLKRRHELLYINGIDKENQLDVIRNLRFDLDKELNKYEGYDASQEDIDNFRLLKKMIYSYDMEMDSLKGIATSEFYTNSLAKFNELFSITEKLISINDGYLQDFNTNLVEFSSIQKRNAIIFGFSFLLLITSFIYILIKDLIYRIHVINISMDEFIKLDLREGDLCKYISSSNFKDDELGALMLKIREFRVKISSVIHEAQLNQNLTLDFINSMSESVKNNANSMQISQDNMSQLVTALNEISSTAAEVSSNISQSAELTIKTMDQSDETKEIVNQTAISIKETNENLENCNRIVGELQGDSDRISTVLEMISNVAEQTNLLALNAAIEAARAGEQGRGFAVVADEVRMLAKKTQESTETIEDIIESLQKRANNVKSEVNHCYQTMAGSIESSSNAIRSMNQVTEQISLLTEMEAQIATAAEEQNCVINEININAINVNDITRESYDLSIGLQNEMSSIQVEVNKLKSVLNEFKVGA</sequence>
<dbReference type="PANTHER" id="PTHR32089">
    <property type="entry name" value="METHYL-ACCEPTING CHEMOTAXIS PROTEIN MCPB"/>
    <property type="match status" value="1"/>
</dbReference>
<dbReference type="AlphaFoldDB" id="Q7MJD1"/>
<dbReference type="GO" id="GO:0007165">
    <property type="term" value="P:signal transduction"/>
    <property type="evidence" value="ECO:0007669"/>
    <property type="project" value="UniProtKB-KW"/>
</dbReference>
<dbReference type="SMART" id="SM00283">
    <property type="entry name" value="MA"/>
    <property type="match status" value="1"/>
</dbReference>
<dbReference type="PATRIC" id="fig|196600.6.peg.2247"/>
<dbReference type="RefSeq" id="WP_011150741.1">
    <property type="nucleotide sequence ID" value="NC_005139.1"/>
</dbReference>
<dbReference type="InterPro" id="IPR004089">
    <property type="entry name" value="MCPsignal_dom"/>
</dbReference>
<dbReference type="HOGENOM" id="CLU_000445_107_27_6"/>
<dbReference type="CDD" id="cd11386">
    <property type="entry name" value="MCP_signal"/>
    <property type="match status" value="1"/>
</dbReference>
<reference evidence="7 8" key="1">
    <citation type="journal article" date="2003" name="Genome Res.">
        <title>Comparative genome analysis of Vibrio vulnificus, a marine pathogen.</title>
        <authorList>
            <person name="Chen C.Y."/>
            <person name="Wu K.M."/>
            <person name="Chang Y.C."/>
            <person name="Chang C.H."/>
            <person name="Tsai H.C."/>
            <person name="Liao T.L."/>
            <person name="Liu Y.M."/>
            <person name="Chen H.J."/>
            <person name="Shen A.B."/>
            <person name="Li J.C."/>
            <person name="Su T.L."/>
            <person name="Shao C.P."/>
            <person name="Lee C.T."/>
            <person name="Hor L.I."/>
            <person name="Tsai S.F."/>
        </authorList>
    </citation>
    <scope>NUCLEOTIDE SEQUENCE [LARGE SCALE GENOMIC DNA]</scope>
    <source>
        <strain evidence="7 8">YJ016</strain>
    </source>
</reference>
<feature type="domain" description="Methyl-accepting transducer" evidence="6">
    <location>
        <begin position="262"/>
        <end position="498"/>
    </location>
</feature>
<proteinExistence type="inferred from homology"/>
<feature type="transmembrane region" description="Helical" evidence="5">
    <location>
        <begin position="178"/>
        <end position="197"/>
    </location>
</feature>
<evidence type="ECO:0000313" key="8">
    <source>
        <dbReference type="Proteomes" id="UP000002675"/>
    </source>
</evidence>
<evidence type="ECO:0000256" key="3">
    <source>
        <dbReference type="ARBA" id="ARBA00029447"/>
    </source>
</evidence>
<dbReference type="Proteomes" id="UP000002675">
    <property type="component" value="Chromosome I"/>
</dbReference>
<gene>
    <name evidence="7" type="ordered locus">VV2231</name>
</gene>
<dbReference type="Gene3D" id="1.10.287.950">
    <property type="entry name" value="Methyl-accepting chemotaxis protein"/>
    <property type="match status" value="1"/>
</dbReference>
<evidence type="ECO:0000256" key="2">
    <source>
        <dbReference type="ARBA" id="ARBA00023224"/>
    </source>
</evidence>
<dbReference type="GO" id="GO:0006935">
    <property type="term" value="P:chemotaxis"/>
    <property type="evidence" value="ECO:0007669"/>
    <property type="project" value="InterPro"/>
</dbReference>
<dbReference type="InterPro" id="IPR004090">
    <property type="entry name" value="Chemotax_Me-accpt_rcpt"/>
</dbReference>
<evidence type="ECO:0000256" key="4">
    <source>
        <dbReference type="PROSITE-ProRule" id="PRU00284"/>
    </source>
</evidence>
<organism evidence="7 8">
    <name type="scientific">Vibrio vulnificus (strain YJ016)</name>
    <dbReference type="NCBI Taxonomy" id="196600"/>
    <lineage>
        <taxon>Bacteria</taxon>
        <taxon>Pseudomonadati</taxon>
        <taxon>Pseudomonadota</taxon>
        <taxon>Gammaproteobacteria</taxon>
        <taxon>Vibrionales</taxon>
        <taxon>Vibrionaceae</taxon>
        <taxon>Vibrio</taxon>
    </lineage>
</organism>
<evidence type="ECO:0000256" key="5">
    <source>
        <dbReference type="SAM" id="Phobius"/>
    </source>
</evidence>
<evidence type="ECO:0000256" key="1">
    <source>
        <dbReference type="ARBA" id="ARBA00004370"/>
    </source>
</evidence>
<protein>
    <submittedName>
        <fullName evidence="7">Methyl-accepting chemotaxis protein</fullName>
    </submittedName>
</protein>
<dbReference type="PRINTS" id="PR00260">
    <property type="entry name" value="CHEMTRNSDUCR"/>
</dbReference>
<accession>Q7MJD1</accession>
<dbReference type="KEGG" id="vvy:VV2231"/>
<dbReference type="SUPFAM" id="SSF58104">
    <property type="entry name" value="Methyl-accepting chemotaxis protein (MCP) signaling domain"/>
    <property type="match status" value="1"/>
</dbReference>
<keyword evidence="2 4" id="KW-0807">Transducer</keyword>
<dbReference type="PANTHER" id="PTHR32089:SF120">
    <property type="entry name" value="METHYL-ACCEPTING CHEMOTAXIS PROTEIN TLPQ"/>
    <property type="match status" value="1"/>
</dbReference>
<dbReference type="FunFam" id="1.10.287.950:FF:000001">
    <property type="entry name" value="Methyl-accepting chemotaxis sensory transducer"/>
    <property type="match status" value="1"/>
</dbReference>
<comment type="subcellular location">
    <subcellularLocation>
        <location evidence="1">Membrane</location>
    </subcellularLocation>
</comment>
<dbReference type="PROSITE" id="PS50111">
    <property type="entry name" value="CHEMOTAXIS_TRANSDUC_2"/>
    <property type="match status" value="1"/>
</dbReference>
<feature type="transmembrane region" description="Helical" evidence="5">
    <location>
        <begin position="9"/>
        <end position="29"/>
    </location>
</feature>
<evidence type="ECO:0000313" key="7">
    <source>
        <dbReference type="EMBL" id="BAC94995.1"/>
    </source>
</evidence>
<keyword evidence="5" id="KW-0812">Transmembrane</keyword>
<comment type="similarity">
    <text evidence="3">Belongs to the methyl-accepting chemotaxis (MCP) protein family.</text>
</comment>
<dbReference type="GO" id="GO:0016020">
    <property type="term" value="C:membrane"/>
    <property type="evidence" value="ECO:0007669"/>
    <property type="project" value="UniProtKB-SubCell"/>
</dbReference>
<dbReference type="GO" id="GO:0004888">
    <property type="term" value="F:transmembrane signaling receptor activity"/>
    <property type="evidence" value="ECO:0007669"/>
    <property type="project" value="InterPro"/>
</dbReference>
<dbReference type="EMBL" id="BA000037">
    <property type="protein sequence ID" value="BAC94995.1"/>
    <property type="molecule type" value="Genomic_DNA"/>
</dbReference>
<keyword evidence="5" id="KW-1133">Transmembrane helix</keyword>
<dbReference type="Pfam" id="PF00015">
    <property type="entry name" value="MCPsignal"/>
    <property type="match status" value="1"/>
</dbReference>
<evidence type="ECO:0000259" key="6">
    <source>
        <dbReference type="PROSITE" id="PS50111"/>
    </source>
</evidence>
<name>Q7MJD1_VIBVY</name>